<accession>A0A167WKB4</accession>
<dbReference type="SUPFAM" id="SSF56214">
    <property type="entry name" value="4'-phosphopantetheinyl transferase"/>
    <property type="match status" value="2"/>
</dbReference>
<dbReference type="OrthoDB" id="26719at2759"/>
<dbReference type="InterPro" id="IPR037143">
    <property type="entry name" value="4-PPantetheinyl_Trfase_dom_sf"/>
</dbReference>
<dbReference type="GO" id="GO:0005829">
    <property type="term" value="C:cytosol"/>
    <property type="evidence" value="ECO:0007669"/>
    <property type="project" value="TreeGrafter"/>
</dbReference>
<dbReference type="PANTHER" id="PTHR12215">
    <property type="entry name" value="PHOSPHOPANTETHEINE TRANSFERASE"/>
    <property type="match status" value="1"/>
</dbReference>
<evidence type="ECO:0000259" key="4">
    <source>
        <dbReference type="Pfam" id="PF22624"/>
    </source>
</evidence>
<dbReference type="EMBL" id="AZGY01000027">
    <property type="protein sequence ID" value="KZZ88961.1"/>
    <property type="molecule type" value="Genomic_DNA"/>
</dbReference>
<evidence type="ECO:0000313" key="6">
    <source>
        <dbReference type="Proteomes" id="UP000078544"/>
    </source>
</evidence>
<dbReference type="Pfam" id="PF01648">
    <property type="entry name" value="ACPS"/>
    <property type="match status" value="1"/>
</dbReference>
<dbReference type="InterPro" id="IPR008278">
    <property type="entry name" value="4-PPantetheinyl_Trfase_dom"/>
</dbReference>
<dbReference type="InterPro" id="IPR050559">
    <property type="entry name" value="P-Pant_transferase_sf"/>
</dbReference>
<evidence type="ECO:0000256" key="1">
    <source>
        <dbReference type="ARBA" id="ARBA00013172"/>
    </source>
</evidence>
<evidence type="ECO:0000256" key="2">
    <source>
        <dbReference type="ARBA" id="ARBA00022679"/>
    </source>
</evidence>
<proteinExistence type="predicted"/>
<gene>
    <name evidence="5" type="ORF">AAL_07904</name>
</gene>
<dbReference type="Pfam" id="PF22624">
    <property type="entry name" value="AASDHPPT_N"/>
    <property type="match status" value="1"/>
</dbReference>
<dbReference type="STRING" id="1081109.A0A167WKB4"/>
<keyword evidence="6" id="KW-1185">Reference proteome</keyword>
<keyword evidence="2 5" id="KW-0808">Transferase</keyword>
<feature type="domain" description="4'-phosphopantetheinyl transferase N-terminal" evidence="4">
    <location>
        <begin position="47"/>
        <end position="140"/>
    </location>
</feature>
<name>A0A167WKB4_9HYPO</name>
<sequence>MSDPVVIKWMLDTRALWPNASATKDLESEVKPRPCLCVMIYPGTPNQWLITQVQASRALALLTDQERASVLRYHFVRDAKMALGSALLKRHVISSLCNIHWSLAQFTRDAHTKPVFRLADDSEPLLFNVSHQAGLVALFAVHRPTPGLSIGVDVACPSERRTRDHEYINKDGWPRYVDMHESVLSPSEVRRLKQLPFHDMDRKLAYFYALWCFREAYVKMTGEALMAKWLAQLEFRYFAPPGETPPEGGDLEIWFQGEQLKDVDVRMEWFSNDYIVCTAVKAASENMRTEGPWILLDVDQVLESAETSNA</sequence>
<dbReference type="AlphaFoldDB" id="A0A167WKB4"/>
<dbReference type="GO" id="GO:0008897">
    <property type="term" value="F:holo-[acyl-carrier-protein] synthase activity"/>
    <property type="evidence" value="ECO:0007669"/>
    <property type="project" value="UniProtKB-EC"/>
</dbReference>
<dbReference type="GO" id="GO:0000287">
    <property type="term" value="F:magnesium ion binding"/>
    <property type="evidence" value="ECO:0007669"/>
    <property type="project" value="InterPro"/>
</dbReference>
<dbReference type="EC" id="2.7.8.7" evidence="1"/>
<protein>
    <recommendedName>
        <fullName evidence="1">holo-[acyl-carrier-protein] synthase</fullName>
        <ecNumber evidence="1">2.7.8.7</ecNumber>
    </recommendedName>
</protein>
<reference evidence="5 6" key="1">
    <citation type="journal article" date="2016" name="Genome Biol. Evol.">
        <title>Divergent and convergent evolution of fungal pathogenicity.</title>
        <authorList>
            <person name="Shang Y."/>
            <person name="Xiao G."/>
            <person name="Zheng P."/>
            <person name="Cen K."/>
            <person name="Zhan S."/>
            <person name="Wang C."/>
        </authorList>
    </citation>
    <scope>NUCLEOTIDE SEQUENCE [LARGE SCALE GENOMIC DNA]</scope>
    <source>
        <strain evidence="5 6">RCEF 2490</strain>
    </source>
</reference>
<organism evidence="5 6">
    <name type="scientific">Moelleriella libera RCEF 2490</name>
    <dbReference type="NCBI Taxonomy" id="1081109"/>
    <lineage>
        <taxon>Eukaryota</taxon>
        <taxon>Fungi</taxon>
        <taxon>Dikarya</taxon>
        <taxon>Ascomycota</taxon>
        <taxon>Pezizomycotina</taxon>
        <taxon>Sordariomycetes</taxon>
        <taxon>Hypocreomycetidae</taxon>
        <taxon>Hypocreales</taxon>
        <taxon>Clavicipitaceae</taxon>
        <taxon>Moelleriella</taxon>
    </lineage>
</organism>
<dbReference type="GO" id="GO:0019878">
    <property type="term" value="P:lysine biosynthetic process via aminoadipic acid"/>
    <property type="evidence" value="ECO:0007669"/>
    <property type="project" value="TreeGrafter"/>
</dbReference>
<evidence type="ECO:0000259" key="3">
    <source>
        <dbReference type="Pfam" id="PF01648"/>
    </source>
</evidence>
<evidence type="ECO:0000313" key="5">
    <source>
        <dbReference type="EMBL" id="KZZ88961.1"/>
    </source>
</evidence>
<dbReference type="InterPro" id="IPR055066">
    <property type="entry name" value="AASDHPPT_N"/>
</dbReference>
<feature type="domain" description="4'-phosphopantetheinyl transferase" evidence="3">
    <location>
        <begin position="150"/>
        <end position="229"/>
    </location>
</feature>
<dbReference type="Gene3D" id="3.90.470.20">
    <property type="entry name" value="4'-phosphopantetheinyl transferase domain"/>
    <property type="match status" value="2"/>
</dbReference>
<dbReference type="PANTHER" id="PTHR12215:SF10">
    <property type="entry name" value="L-AMINOADIPATE-SEMIALDEHYDE DEHYDROGENASE-PHOSPHOPANTETHEINYL TRANSFERASE"/>
    <property type="match status" value="1"/>
</dbReference>
<dbReference type="Proteomes" id="UP000078544">
    <property type="component" value="Unassembled WGS sequence"/>
</dbReference>
<comment type="caution">
    <text evidence="5">The sequence shown here is derived from an EMBL/GenBank/DDBJ whole genome shotgun (WGS) entry which is preliminary data.</text>
</comment>